<evidence type="ECO:0000256" key="7">
    <source>
        <dbReference type="ARBA" id="ARBA00022842"/>
    </source>
</evidence>
<dbReference type="Pfam" id="PF00459">
    <property type="entry name" value="Inositol_P"/>
    <property type="match status" value="1"/>
</dbReference>
<dbReference type="PANTHER" id="PTHR20854:SF4">
    <property type="entry name" value="INOSITOL-1-MONOPHOSPHATASE-RELATED"/>
    <property type="match status" value="1"/>
</dbReference>
<comment type="cofactor">
    <cofactor evidence="1 11">
        <name>Mg(2+)</name>
        <dbReference type="ChEBI" id="CHEBI:18420"/>
    </cofactor>
</comment>
<feature type="binding site" evidence="11">
    <location>
        <position position="86"/>
    </location>
    <ligand>
        <name>Mg(2+)</name>
        <dbReference type="ChEBI" id="CHEBI:18420"/>
        <label>1</label>
        <note>catalytic</note>
    </ligand>
</feature>
<dbReference type="EC" id="3.1.3.15" evidence="3"/>
<dbReference type="FunFam" id="3.30.540.10:FF:000003">
    <property type="entry name" value="Inositol-1-monophosphatase"/>
    <property type="match status" value="1"/>
</dbReference>
<evidence type="ECO:0000256" key="10">
    <source>
        <dbReference type="ARBA" id="ARBA00053547"/>
    </source>
</evidence>
<comment type="catalytic activity">
    <reaction evidence="9">
        <text>L-histidinol phosphate + H2O = L-histidinol + phosphate</text>
        <dbReference type="Rhea" id="RHEA:14465"/>
        <dbReference type="ChEBI" id="CHEBI:15377"/>
        <dbReference type="ChEBI" id="CHEBI:43474"/>
        <dbReference type="ChEBI" id="CHEBI:57699"/>
        <dbReference type="ChEBI" id="CHEBI:57980"/>
        <dbReference type="EC" id="3.1.3.15"/>
    </reaction>
</comment>
<dbReference type="GO" id="GO:0004401">
    <property type="term" value="F:histidinol-phosphatase activity"/>
    <property type="evidence" value="ECO:0007669"/>
    <property type="project" value="UniProtKB-EC"/>
</dbReference>
<reference evidence="12 13" key="1">
    <citation type="submission" date="2018-11" db="EMBL/GenBank/DDBJ databases">
        <title>Genomes From Bacteria Associated with the Canine Oral Cavity: a Test Case for Automated Genome-Based Taxonomic Assignment.</title>
        <authorList>
            <person name="Coil D.A."/>
            <person name="Jospin G."/>
            <person name="Darling A.E."/>
            <person name="Wallis C."/>
            <person name="Davis I.J."/>
            <person name="Harris S."/>
            <person name="Eisen J.A."/>
            <person name="Holcombe L.J."/>
            <person name="O'Flynn C."/>
        </authorList>
    </citation>
    <scope>NUCLEOTIDE SEQUENCE [LARGE SCALE GENOMIC DNA]</scope>
    <source>
        <strain evidence="12 13">OH2822_COT-296</strain>
    </source>
</reference>
<name>A0A3P1WXG8_9ACTN</name>
<comment type="pathway">
    <text evidence="2">Amino-acid biosynthesis; L-histidine biosynthesis; L-histidine from 5-phospho-alpha-D-ribose 1-diphosphate: step 8/9.</text>
</comment>
<organism evidence="12 13">
    <name type="scientific">Arachnia propionica</name>
    <dbReference type="NCBI Taxonomy" id="1750"/>
    <lineage>
        <taxon>Bacteria</taxon>
        <taxon>Bacillati</taxon>
        <taxon>Actinomycetota</taxon>
        <taxon>Actinomycetes</taxon>
        <taxon>Propionibacteriales</taxon>
        <taxon>Propionibacteriaceae</taxon>
        <taxon>Arachnia</taxon>
    </lineage>
</organism>
<dbReference type="Proteomes" id="UP000280935">
    <property type="component" value="Unassembled WGS sequence"/>
</dbReference>
<evidence type="ECO:0000313" key="13">
    <source>
        <dbReference type="Proteomes" id="UP000280935"/>
    </source>
</evidence>
<evidence type="ECO:0000313" key="12">
    <source>
        <dbReference type="EMBL" id="RRD50628.1"/>
    </source>
</evidence>
<evidence type="ECO:0000256" key="11">
    <source>
        <dbReference type="PIRSR" id="PIRSR600760-2"/>
    </source>
</evidence>
<evidence type="ECO:0000256" key="1">
    <source>
        <dbReference type="ARBA" id="ARBA00001946"/>
    </source>
</evidence>
<dbReference type="GO" id="GO:0046872">
    <property type="term" value="F:metal ion binding"/>
    <property type="evidence" value="ECO:0007669"/>
    <property type="project" value="UniProtKB-KW"/>
</dbReference>
<dbReference type="GO" id="GO:0007165">
    <property type="term" value="P:signal transduction"/>
    <property type="evidence" value="ECO:0007669"/>
    <property type="project" value="TreeGrafter"/>
</dbReference>
<feature type="binding site" evidence="11">
    <location>
        <position position="84"/>
    </location>
    <ligand>
        <name>Mg(2+)</name>
        <dbReference type="ChEBI" id="CHEBI:18420"/>
        <label>1</label>
        <note>catalytic</note>
    </ligand>
</feature>
<gene>
    <name evidence="12" type="ORF">EII35_03860</name>
</gene>
<keyword evidence="7 11" id="KW-0460">Magnesium</keyword>
<feature type="binding site" evidence="11">
    <location>
        <position position="214"/>
    </location>
    <ligand>
        <name>Mg(2+)</name>
        <dbReference type="ChEBI" id="CHEBI:18420"/>
        <label>1</label>
        <note>catalytic</note>
    </ligand>
</feature>
<evidence type="ECO:0000256" key="3">
    <source>
        <dbReference type="ARBA" id="ARBA00013085"/>
    </source>
</evidence>
<evidence type="ECO:0000256" key="4">
    <source>
        <dbReference type="ARBA" id="ARBA00021697"/>
    </source>
</evidence>
<dbReference type="AlphaFoldDB" id="A0A3P1WXG8"/>
<protein>
    <recommendedName>
        <fullName evidence="4">Histidinol-phosphatase</fullName>
        <ecNumber evidence="3">3.1.3.15</ecNumber>
    </recommendedName>
    <alternativeName>
        <fullName evidence="8">Histidinol-phosphate phosphatase</fullName>
    </alternativeName>
</protein>
<feature type="binding site" evidence="11">
    <location>
        <position position="69"/>
    </location>
    <ligand>
        <name>Mg(2+)</name>
        <dbReference type="ChEBI" id="CHEBI:18420"/>
        <label>1</label>
        <note>catalytic</note>
    </ligand>
</feature>
<dbReference type="PROSITE" id="PS00629">
    <property type="entry name" value="IMP_1"/>
    <property type="match status" value="1"/>
</dbReference>
<comment type="function">
    <text evidence="10">Catalyzes the dephosphorylation of histidinol-phosphate to histidinol, the direct precursor of histidine.</text>
</comment>
<proteinExistence type="predicted"/>
<keyword evidence="5 11" id="KW-0479">Metal-binding</keyword>
<evidence type="ECO:0000256" key="2">
    <source>
        <dbReference type="ARBA" id="ARBA00004970"/>
    </source>
</evidence>
<dbReference type="Gene3D" id="3.40.190.80">
    <property type="match status" value="1"/>
</dbReference>
<dbReference type="GO" id="GO:0006020">
    <property type="term" value="P:inositol metabolic process"/>
    <property type="evidence" value="ECO:0007669"/>
    <property type="project" value="TreeGrafter"/>
</dbReference>
<comment type="caution">
    <text evidence="12">The sequence shown here is derived from an EMBL/GenBank/DDBJ whole genome shotgun (WGS) entry which is preliminary data.</text>
</comment>
<dbReference type="PANTHER" id="PTHR20854">
    <property type="entry name" value="INOSITOL MONOPHOSPHATASE"/>
    <property type="match status" value="1"/>
</dbReference>
<evidence type="ECO:0000256" key="5">
    <source>
        <dbReference type="ARBA" id="ARBA00022723"/>
    </source>
</evidence>
<dbReference type="GO" id="GO:0008934">
    <property type="term" value="F:inositol monophosphate 1-phosphatase activity"/>
    <property type="evidence" value="ECO:0007669"/>
    <property type="project" value="TreeGrafter"/>
</dbReference>
<evidence type="ECO:0000256" key="6">
    <source>
        <dbReference type="ARBA" id="ARBA00022801"/>
    </source>
</evidence>
<feature type="binding site" evidence="11">
    <location>
        <position position="87"/>
    </location>
    <ligand>
        <name>Mg(2+)</name>
        <dbReference type="ChEBI" id="CHEBI:18420"/>
        <label>1</label>
        <note>catalytic</note>
    </ligand>
</feature>
<dbReference type="InterPro" id="IPR000760">
    <property type="entry name" value="Inositol_monophosphatase-like"/>
</dbReference>
<dbReference type="Gene3D" id="3.30.540.10">
    <property type="entry name" value="Fructose-1,6-Bisphosphatase, subunit A, domain 1"/>
    <property type="match status" value="1"/>
</dbReference>
<accession>A0A3P1WXG8</accession>
<sequence length="276" mass="30217">MKSLTDDIRLAHVMADDADSISMARFKAQDLRIKTKPDRTPVTETDTAVEEAIRRTLSRTRPRDAVHGEELQDSGSSPRRWIIDPIDGTANYLRGVPVWATLIALEVEGEIVASVVSAPALQRRWWATKGGGAFTGRSILNATSIHTSRVSRIEDASLSYASIEGWIESGRGQGFVDLMRDVWRSRAYGDFWSYMLLAEGAVDIACEPELQLYDMAALDIIVREAGGSFTSIDGRPGPYHGNALATNGLLHEAVLARLSPTEGADEADDQEDTTAR</sequence>
<evidence type="ECO:0000256" key="8">
    <source>
        <dbReference type="ARBA" id="ARBA00033209"/>
    </source>
</evidence>
<dbReference type="InterPro" id="IPR020583">
    <property type="entry name" value="Inositol_monoP_metal-BS"/>
</dbReference>
<dbReference type="OrthoDB" id="9772456at2"/>
<dbReference type="SUPFAM" id="SSF56655">
    <property type="entry name" value="Carbohydrate phosphatase"/>
    <property type="match status" value="1"/>
</dbReference>
<keyword evidence="6" id="KW-0378">Hydrolase</keyword>
<dbReference type="EMBL" id="RQYT01000005">
    <property type="protein sequence ID" value="RRD50628.1"/>
    <property type="molecule type" value="Genomic_DNA"/>
</dbReference>
<dbReference type="PRINTS" id="PR00377">
    <property type="entry name" value="IMPHPHTASES"/>
</dbReference>
<dbReference type="RefSeq" id="WP_125227231.1">
    <property type="nucleotide sequence ID" value="NZ_RQYT01000005.1"/>
</dbReference>
<evidence type="ECO:0000256" key="9">
    <source>
        <dbReference type="ARBA" id="ARBA00049158"/>
    </source>
</evidence>